<dbReference type="PROSITE" id="PS51118">
    <property type="entry name" value="HTH_HXLR"/>
    <property type="match status" value="1"/>
</dbReference>
<evidence type="ECO:0000313" key="5">
    <source>
        <dbReference type="EMBL" id="GGK80259.1"/>
    </source>
</evidence>
<dbReference type="Pfam" id="PF01638">
    <property type="entry name" value="HxlR"/>
    <property type="match status" value="1"/>
</dbReference>
<protein>
    <submittedName>
        <fullName evidence="5">Transcriptional regulator</fullName>
    </submittedName>
</protein>
<dbReference type="InterPro" id="IPR036390">
    <property type="entry name" value="WH_DNA-bd_sf"/>
</dbReference>
<proteinExistence type="predicted"/>
<reference evidence="5" key="1">
    <citation type="journal article" date="2014" name="Int. J. Syst. Evol. Microbiol.">
        <title>Complete genome sequence of Corynebacterium casei LMG S-19264T (=DSM 44701T), isolated from a smear-ripened cheese.</title>
        <authorList>
            <consortium name="US DOE Joint Genome Institute (JGI-PGF)"/>
            <person name="Walter F."/>
            <person name="Albersmeier A."/>
            <person name="Kalinowski J."/>
            <person name="Ruckert C."/>
        </authorList>
    </citation>
    <scope>NUCLEOTIDE SEQUENCE</scope>
    <source>
        <strain evidence="5">CGMCC 4.7299</strain>
    </source>
</reference>
<name>A0A8J3BV07_9ACTN</name>
<keyword evidence="6" id="KW-1185">Reference proteome</keyword>
<dbReference type="Gene3D" id="1.10.10.10">
    <property type="entry name" value="Winged helix-like DNA-binding domain superfamily/Winged helix DNA-binding domain"/>
    <property type="match status" value="1"/>
</dbReference>
<keyword evidence="3" id="KW-0804">Transcription</keyword>
<organism evidence="5 6">
    <name type="scientific">Mangrovihabitans endophyticus</name>
    <dbReference type="NCBI Taxonomy" id="1751298"/>
    <lineage>
        <taxon>Bacteria</taxon>
        <taxon>Bacillati</taxon>
        <taxon>Actinomycetota</taxon>
        <taxon>Actinomycetes</taxon>
        <taxon>Micromonosporales</taxon>
        <taxon>Micromonosporaceae</taxon>
        <taxon>Mangrovihabitans</taxon>
    </lineage>
</organism>
<feature type="domain" description="HTH hxlR-type" evidence="4">
    <location>
        <begin position="11"/>
        <end position="110"/>
    </location>
</feature>
<dbReference type="InterPro" id="IPR036388">
    <property type="entry name" value="WH-like_DNA-bd_sf"/>
</dbReference>
<evidence type="ECO:0000256" key="3">
    <source>
        <dbReference type="ARBA" id="ARBA00023163"/>
    </source>
</evidence>
<dbReference type="PANTHER" id="PTHR33204">
    <property type="entry name" value="TRANSCRIPTIONAL REGULATOR, MARR FAMILY"/>
    <property type="match status" value="1"/>
</dbReference>
<keyword evidence="1" id="KW-0805">Transcription regulation</keyword>
<dbReference type="Proteomes" id="UP000656042">
    <property type="component" value="Unassembled WGS sequence"/>
</dbReference>
<dbReference type="GO" id="GO:0003677">
    <property type="term" value="F:DNA binding"/>
    <property type="evidence" value="ECO:0007669"/>
    <property type="project" value="UniProtKB-KW"/>
</dbReference>
<evidence type="ECO:0000313" key="6">
    <source>
        <dbReference type="Proteomes" id="UP000656042"/>
    </source>
</evidence>
<comment type="caution">
    <text evidence="5">The sequence shown here is derived from an EMBL/GenBank/DDBJ whole genome shotgun (WGS) entry which is preliminary data.</text>
</comment>
<dbReference type="InterPro" id="IPR002577">
    <property type="entry name" value="HTH_HxlR"/>
</dbReference>
<reference evidence="5" key="2">
    <citation type="submission" date="2020-09" db="EMBL/GenBank/DDBJ databases">
        <authorList>
            <person name="Sun Q."/>
            <person name="Zhou Y."/>
        </authorList>
    </citation>
    <scope>NUCLEOTIDE SEQUENCE</scope>
    <source>
        <strain evidence="5">CGMCC 4.7299</strain>
    </source>
</reference>
<evidence type="ECO:0000259" key="4">
    <source>
        <dbReference type="PROSITE" id="PS51118"/>
    </source>
</evidence>
<evidence type="ECO:0000256" key="1">
    <source>
        <dbReference type="ARBA" id="ARBA00023015"/>
    </source>
</evidence>
<dbReference type="PANTHER" id="PTHR33204:SF18">
    <property type="entry name" value="TRANSCRIPTIONAL REGULATORY PROTEIN"/>
    <property type="match status" value="1"/>
</dbReference>
<dbReference type="EMBL" id="BMMX01000003">
    <property type="protein sequence ID" value="GGK80259.1"/>
    <property type="molecule type" value="Genomic_DNA"/>
</dbReference>
<evidence type="ECO:0000256" key="2">
    <source>
        <dbReference type="ARBA" id="ARBA00023125"/>
    </source>
</evidence>
<dbReference type="SUPFAM" id="SSF46785">
    <property type="entry name" value="Winged helix' DNA-binding domain"/>
    <property type="match status" value="1"/>
</dbReference>
<gene>
    <name evidence="5" type="ORF">GCM10012284_12740</name>
</gene>
<keyword evidence="2" id="KW-0238">DNA-binding</keyword>
<dbReference type="AlphaFoldDB" id="A0A8J3BV07"/>
<sequence length="169" mass="18523">MAVRDRPRSGCAINAALEALGDPWSLLVLRDIIFGGRRHFRELLTRSDEGIASNILSSRLKELAAAGLVTRGPGTRGQRATYSLTEAGIQTLPVMAALGTWGLAHRGGTRELRVRAELLRDGGPALWADLMDELREQHLGVPRPHPDRPRAFELLQQAYLEACRDEPAG</sequence>
<accession>A0A8J3BV07</accession>